<dbReference type="Proteomes" id="UP000230405">
    <property type="component" value="Unassembled WGS sequence"/>
</dbReference>
<dbReference type="PANTHER" id="PTHR30455:SF2">
    <property type="entry name" value="TRANSCRIPTIONAL REPRESSOR NRDR"/>
    <property type="match status" value="1"/>
</dbReference>
<dbReference type="InterPro" id="IPR005144">
    <property type="entry name" value="ATP-cone_dom"/>
</dbReference>
<dbReference type="HAMAP" id="MF_00440">
    <property type="entry name" value="NrdR"/>
    <property type="match status" value="1"/>
</dbReference>
<keyword evidence="7" id="KW-0862">Zinc</keyword>
<sequence>MHCPICLSKNTKVLDSRLVADGLAIRRRRECERCNYRFSTYEEMEILNLTVIKRDGRRESYSQEKLIKGIKRALEKRPYTQDAFKKLISQMERDIQKKRKDEITSSDLGEIVVRHLKKFDQIAYVRFASVYYSFSDLTSFQKAVSNLIIKKQKSKKK</sequence>
<gene>
    <name evidence="7" type="primary">nrdR</name>
    <name evidence="9" type="ORF">COX77_04400</name>
</gene>
<protein>
    <recommendedName>
        <fullName evidence="7">Transcriptional repressor NrdR</fullName>
    </recommendedName>
</protein>
<dbReference type="EMBL" id="PFPO01000085">
    <property type="protein sequence ID" value="PIZ98482.1"/>
    <property type="molecule type" value="Genomic_DNA"/>
</dbReference>
<keyword evidence="4 7" id="KW-0805">Transcription regulation</keyword>
<dbReference type="GO" id="GO:0005524">
    <property type="term" value="F:ATP binding"/>
    <property type="evidence" value="ECO:0007669"/>
    <property type="project" value="UniProtKB-UniRule"/>
</dbReference>
<dbReference type="PROSITE" id="PS51161">
    <property type="entry name" value="ATP_CONE"/>
    <property type="match status" value="1"/>
</dbReference>
<dbReference type="PANTHER" id="PTHR30455">
    <property type="entry name" value="TRANSCRIPTIONAL REPRESSOR NRDR"/>
    <property type="match status" value="1"/>
</dbReference>
<dbReference type="Pfam" id="PF22811">
    <property type="entry name" value="Zn_ribbon_NrdR"/>
    <property type="match status" value="1"/>
</dbReference>
<evidence type="ECO:0000256" key="7">
    <source>
        <dbReference type="HAMAP-Rule" id="MF_00440"/>
    </source>
</evidence>
<keyword evidence="7" id="KW-0479">Metal-binding</keyword>
<evidence type="ECO:0000256" key="4">
    <source>
        <dbReference type="ARBA" id="ARBA00023015"/>
    </source>
</evidence>
<proteinExistence type="inferred from homology"/>
<comment type="function">
    <text evidence="7">Negatively regulates transcription of bacterial ribonucleotide reductase nrd genes and operons by binding to NrdR-boxes.</text>
</comment>
<dbReference type="Pfam" id="PF03477">
    <property type="entry name" value="ATP-cone"/>
    <property type="match status" value="1"/>
</dbReference>
<evidence type="ECO:0000256" key="5">
    <source>
        <dbReference type="ARBA" id="ARBA00023125"/>
    </source>
</evidence>
<reference evidence="10" key="1">
    <citation type="submission" date="2017-09" db="EMBL/GenBank/DDBJ databases">
        <title>Depth-based differentiation of microbial function through sediment-hosted aquifers and enrichment of novel symbionts in the deep terrestrial subsurface.</title>
        <authorList>
            <person name="Probst A.J."/>
            <person name="Ladd B."/>
            <person name="Jarett J.K."/>
            <person name="Geller-Mcgrath D.E."/>
            <person name="Sieber C.M.K."/>
            <person name="Emerson J.B."/>
            <person name="Anantharaman K."/>
            <person name="Thomas B.C."/>
            <person name="Malmstrom R."/>
            <person name="Stieglmeier M."/>
            <person name="Klingl A."/>
            <person name="Woyke T."/>
            <person name="Ryan C.M."/>
            <person name="Banfield J.F."/>
        </authorList>
    </citation>
    <scope>NUCLEOTIDE SEQUENCE [LARGE SCALE GENOMIC DNA]</scope>
</reference>
<evidence type="ECO:0000256" key="6">
    <source>
        <dbReference type="ARBA" id="ARBA00023163"/>
    </source>
</evidence>
<keyword evidence="1 7" id="KW-0678">Repressor</keyword>
<dbReference type="AlphaFoldDB" id="A0A2M7VDH7"/>
<organism evidence="9 10">
    <name type="scientific">Candidatus Komeilibacteria bacterium CG_4_10_14_0_2_um_filter_37_10</name>
    <dbReference type="NCBI Taxonomy" id="1974470"/>
    <lineage>
        <taxon>Bacteria</taxon>
        <taxon>Candidatus Komeiliibacteriota</taxon>
    </lineage>
</organism>
<dbReference type="GO" id="GO:0003677">
    <property type="term" value="F:DNA binding"/>
    <property type="evidence" value="ECO:0007669"/>
    <property type="project" value="UniProtKB-KW"/>
</dbReference>
<dbReference type="NCBIfam" id="TIGR00244">
    <property type="entry name" value="transcriptional regulator NrdR"/>
    <property type="match status" value="1"/>
</dbReference>
<evidence type="ECO:0000256" key="1">
    <source>
        <dbReference type="ARBA" id="ARBA00022491"/>
    </source>
</evidence>
<name>A0A2M7VDH7_9BACT</name>
<evidence type="ECO:0000313" key="9">
    <source>
        <dbReference type="EMBL" id="PIZ98482.1"/>
    </source>
</evidence>
<comment type="caution">
    <text evidence="9">The sequence shown here is derived from an EMBL/GenBank/DDBJ whole genome shotgun (WGS) entry which is preliminary data.</text>
</comment>
<comment type="cofactor">
    <cofactor evidence="7">
        <name>Zn(2+)</name>
        <dbReference type="ChEBI" id="CHEBI:29105"/>
    </cofactor>
    <text evidence="7">Binds 1 zinc ion.</text>
</comment>
<evidence type="ECO:0000256" key="3">
    <source>
        <dbReference type="ARBA" id="ARBA00022840"/>
    </source>
</evidence>
<dbReference type="GO" id="GO:0045892">
    <property type="term" value="P:negative regulation of DNA-templated transcription"/>
    <property type="evidence" value="ECO:0007669"/>
    <property type="project" value="UniProtKB-UniRule"/>
</dbReference>
<keyword evidence="5 7" id="KW-0238">DNA-binding</keyword>
<accession>A0A2M7VDH7</accession>
<evidence type="ECO:0000313" key="10">
    <source>
        <dbReference type="Proteomes" id="UP000230405"/>
    </source>
</evidence>
<keyword evidence="3 7" id="KW-0067">ATP-binding</keyword>
<feature type="domain" description="ATP-cone" evidence="8">
    <location>
        <begin position="49"/>
        <end position="139"/>
    </location>
</feature>
<keyword evidence="6 7" id="KW-0804">Transcription</keyword>
<feature type="zinc finger region" evidence="7">
    <location>
        <begin position="3"/>
        <end position="34"/>
    </location>
</feature>
<evidence type="ECO:0000256" key="2">
    <source>
        <dbReference type="ARBA" id="ARBA00022741"/>
    </source>
</evidence>
<keyword evidence="2 7" id="KW-0547">Nucleotide-binding</keyword>
<keyword evidence="7" id="KW-0863">Zinc-finger</keyword>
<dbReference type="InterPro" id="IPR003796">
    <property type="entry name" value="RNR_NrdR-like"/>
</dbReference>
<dbReference type="InterPro" id="IPR055173">
    <property type="entry name" value="NrdR-like_N"/>
</dbReference>
<comment type="similarity">
    <text evidence="7">Belongs to the NrdR family.</text>
</comment>
<evidence type="ECO:0000259" key="8">
    <source>
        <dbReference type="PROSITE" id="PS51161"/>
    </source>
</evidence>
<dbReference type="GO" id="GO:0008270">
    <property type="term" value="F:zinc ion binding"/>
    <property type="evidence" value="ECO:0007669"/>
    <property type="project" value="UniProtKB-UniRule"/>
</dbReference>